<reference evidence="1 2" key="1">
    <citation type="submission" date="2014-04" db="EMBL/GenBank/DDBJ databases">
        <authorList>
            <consortium name="DOE Joint Genome Institute"/>
            <person name="Kuo A."/>
            <person name="Kohler A."/>
            <person name="Nagy L.G."/>
            <person name="Floudas D."/>
            <person name="Copeland A."/>
            <person name="Barry K.W."/>
            <person name="Cichocki N."/>
            <person name="Veneault-Fourrey C."/>
            <person name="LaButti K."/>
            <person name="Lindquist E.A."/>
            <person name="Lipzen A."/>
            <person name="Lundell T."/>
            <person name="Morin E."/>
            <person name="Murat C."/>
            <person name="Sun H."/>
            <person name="Tunlid A."/>
            <person name="Henrissat B."/>
            <person name="Grigoriev I.V."/>
            <person name="Hibbett D.S."/>
            <person name="Martin F."/>
            <person name="Nordberg H.P."/>
            <person name="Cantor M.N."/>
            <person name="Hua S.X."/>
        </authorList>
    </citation>
    <scope>NUCLEOTIDE SEQUENCE [LARGE SCALE GENOMIC DNA]</scope>
    <source>
        <strain evidence="1 2">Foug A</strain>
    </source>
</reference>
<evidence type="ECO:0000313" key="1">
    <source>
        <dbReference type="EMBL" id="KIM60217.1"/>
    </source>
</evidence>
<sequence length="165" mass="18240">MSQVVPASSRTLNVGNPFESYYDGPGHTVIGAENWILDVIRALRDFQKKVKRIETKSGDVLIYESESTNNTQTIVINIGPLEIDISIDLENYGIMVEVYLNIIFTKVQIAKAGGSLKDGVTLSIGYPGILSGSLTFKMEGNDVVLYYDFTAFGYNYSGKIVIFHI</sequence>
<protein>
    <submittedName>
        <fullName evidence="1">Uncharacterized protein</fullName>
    </submittedName>
</protein>
<organism evidence="1 2">
    <name type="scientific">Scleroderma citrinum Foug A</name>
    <dbReference type="NCBI Taxonomy" id="1036808"/>
    <lineage>
        <taxon>Eukaryota</taxon>
        <taxon>Fungi</taxon>
        <taxon>Dikarya</taxon>
        <taxon>Basidiomycota</taxon>
        <taxon>Agaricomycotina</taxon>
        <taxon>Agaricomycetes</taxon>
        <taxon>Agaricomycetidae</taxon>
        <taxon>Boletales</taxon>
        <taxon>Sclerodermatineae</taxon>
        <taxon>Sclerodermataceae</taxon>
        <taxon>Scleroderma</taxon>
    </lineage>
</organism>
<accession>A0A0C3A666</accession>
<keyword evidence="2" id="KW-1185">Reference proteome</keyword>
<proteinExistence type="predicted"/>
<dbReference type="InParanoid" id="A0A0C3A666"/>
<evidence type="ECO:0000313" key="2">
    <source>
        <dbReference type="Proteomes" id="UP000053989"/>
    </source>
</evidence>
<dbReference type="HOGENOM" id="CLU_126151_0_0_1"/>
<dbReference type="OrthoDB" id="2627879at2759"/>
<dbReference type="AlphaFoldDB" id="A0A0C3A666"/>
<reference evidence="2" key="2">
    <citation type="submission" date="2015-01" db="EMBL/GenBank/DDBJ databases">
        <title>Evolutionary Origins and Diversification of the Mycorrhizal Mutualists.</title>
        <authorList>
            <consortium name="DOE Joint Genome Institute"/>
            <consortium name="Mycorrhizal Genomics Consortium"/>
            <person name="Kohler A."/>
            <person name="Kuo A."/>
            <person name="Nagy L.G."/>
            <person name="Floudas D."/>
            <person name="Copeland A."/>
            <person name="Barry K.W."/>
            <person name="Cichocki N."/>
            <person name="Veneault-Fourrey C."/>
            <person name="LaButti K."/>
            <person name="Lindquist E.A."/>
            <person name="Lipzen A."/>
            <person name="Lundell T."/>
            <person name="Morin E."/>
            <person name="Murat C."/>
            <person name="Riley R."/>
            <person name="Ohm R."/>
            <person name="Sun H."/>
            <person name="Tunlid A."/>
            <person name="Henrissat B."/>
            <person name="Grigoriev I.V."/>
            <person name="Hibbett D.S."/>
            <person name="Martin F."/>
        </authorList>
    </citation>
    <scope>NUCLEOTIDE SEQUENCE [LARGE SCALE GENOMIC DNA]</scope>
    <source>
        <strain evidence="2">Foug A</strain>
    </source>
</reference>
<dbReference type="Proteomes" id="UP000053989">
    <property type="component" value="Unassembled WGS sequence"/>
</dbReference>
<dbReference type="EMBL" id="KN822064">
    <property type="protein sequence ID" value="KIM60217.1"/>
    <property type="molecule type" value="Genomic_DNA"/>
</dbReference>
<name>A0A0C3A666_9AGAM</name>
<gene>
    <name evidence="1" type="ORF">SCLCIDRAFT_1184719</name>
</gene>